<gene>
    <name evidence="2" type="ORF">MPC4_110001</name>
</gene>
<organism evidence="2 3">
    <name type="scientific">Methylocella tundrae</name>
    <dbReference type="NCBI Taxonomy" id="227605"/>
    <lineage>
        <taxon>Bacteria</taxon>
        <taxon>Pseudomonadati</taxon>
        <taxon>Pseudomonadota</taxon>
        <taxon>Alphaproteobacteria</taxon>
        <taxon>Hyphomicrobiales</taxon>
        <taxon>Beijerinckiaceae</taxon>
        <taxon>Methylocella</taxon>
    </lineage>
</organism>
<comment type="caution">
    <text evidence="2">The sequence shown here is derived from an EMBL/GenBank/DDBJ whole genome shotgun (WGS) entry which is preliminary data.</text>
</comment>
<keyword evidence="3" id="KW-1185">Reference proteome</keyword>
<evidence type="ECO:0000313" key="2">
    <source>
        <dbReference type="EMBL" id="VTZ48701.1"/>
    </source>
</evidence>
<dbReference type="EMBL" id="CABFMQ020000013">
    <property type="protein sequence ID" value="VTZ48701.1"/>
    <property type="molecule type" value="Genomic_DNA"/>
</dbReference>
<dbReference type="AlphaFoldDB" id="A0A8B6M0X2"/>
<reference evidence="2 3" key="1">
    <citation type="submission" date="2019-05" db="EMBL/GenBank/DDBJ databases">
        <authorList>
            <person name="Farhan Ul Haque M."/>
        </authorList>
    </citation>
    <scope>NUCLEOTIDE SEQUENCE [LARGE SCALE GENOMIC DNA]</scope>
    <source>
        <strain evidence="2">2</strain>
    </source>
</reference>
<sequence>MVFNTSTLAYRCRRGGGRPHHQSPWEEANDILGPNDAAIILAAILQRGEAIASAGGYLCSLTQKARAGAFSLGPVLMALIRANLKKRGEKMRA</sequence>
<dbReference type="Proteomes" id="UP000485880">
    <property type="component" value="Unassembled WGS sequence"/>
</dbReference>
<name>A0A8B6M0X2_METTU</name>
<dbReference type="InterPro" id="IPR021760">
    <property type="entry name" value="RepC_C"/>
</dbReference>
<dbReference type="RefSeq" id="WP_425312416.1">
    <property type="nucleotide sequence ID" value="NZ_CABFMQ020000013.1"/>
</dbReference>
<protein>
    <recommendedName>
        <fullName evidence="1">Plasmid replication protein C C-terminal domain-containing protein</fullName>
    </recommendedName>
</protein>
<evidence type="ECO:0000259" key="1">
    <source>
        <dbReference type="Pfam" id="PF11800"/>
    </source>
</evidence>
<dbReference type="Pfam" id="PF11800">
    <property type="entry name" value="RP-C_C"/>
    <property type="match status" value="1"/>
</dbReference>
<accession>A0A8B6M0X2</accession>
<evidence type="ECO:0000313" key="3">
    <source>
        <dbReference type="Proteomes" id="UP000485880"/>
    </source>
</evidence>
<proteinExistence type="predicted"/>
<feature type="domain" description="Plasmid replication protein C C-terminal" evidence="1">
    <location>
        <begin position="22"/>
        <end position="81"/>
    </location>
</feature>